<dbReference type="OrthoDB" id="1749353at2759"/>
<protein>
    <submittedName>
        <fullName evidence="1">Reverse transcriptase</fullName>
    </submittedName>
</protein>
<keyword evidence="1" id="KW-0808">Transferase</keyword>
<gene>
    <name evidence="1" type="ORF">G2W53_041470</name>
</gene>
<comment type="caution">
    <text evidence="1">The sequence shown here is derived from an EMBL/GenBank/DDBJ whole genome shotgun (WGS) entry which is preliminary data.</text>
</comment>
<evidence type="ECO:0000313" key="1">
    <source>
        <dbReference type="EMBL" id="KAF7802359.1"/>
    </source>
</evidence>
<keyword evidence="1" id="KW-0548">Nucleotidyltransferase</keyword>
<sequence length="77" mass="8510">MEDGMDYDAKGDGGLLSLVWDEKTGKKIGRPTLIGKVVSDKVLNRATVRTMIQKGWSIHNGLEINEAMDNFRSPSNC</sequence>
<accession>A0A834SF86</accession>
<organism evidence="1 2">
    <name type="scientific">Senna tora</name>
    <dbReference type="NCBI Taxonomy" id="362788"/>
    <lineage>
        <taxon>Eukaryota</taxon>
        <taxon>Viridiplantae</taxon>
        <taxon>Streptophyta</taxon>
        <taxon>Embryophyta</taxon>
        <taxon>Tracheophyta</taxon>
        <taxon>Spermatophyta</taxon>
        <taxon>Magnoliopsida</taxon>
        <taxon>eudicotyledons</taxon>
        <taxon>Gunneridae</taxon>
        <taxon>Pentapetalae</taxon>
        <taxon>rosids</taxon>
        <taxon>fabids</taxon>
        <taxon>Fabales</taxon>
        <taxon>Fabaceae</taxon>
        <taxon>Caesalpinioideae</taxon>
        <taxon>Cassia clade</taxon>
        <taxon>Senna</taxon>
    </lineage>
</organism>
<dbReference type="AlphaFoldDB" id="A0A834SF86"/>
<reference evidence="1" key="1">
    <citation type="submission" date="2020-09" db="EMBL/GenBank/DDBJ databases">
        <title>Genome-Enabled Discovery of Anthraquinone Biosynthesis in Senna tora.</title>
        <authorList>
            <person name="Kang S.-H."/>
            <person name="Pandey R.P."/>
            <person name="Lee C.-M."/>
            <person name="Sim J.-S."/>
            <person name="Jeong J.-T."/>
            <person name="Choi B.-S."/>
            <person name="Jung M."/>
            <person name="Ginzburg D."/>
            <person name="Zhao K."/>
            <person name="Won S.Y."/>
            <person name="Oh T.-J."/>
            <person name="Yu Y."/>
            <person name="Kim N.-H."/>
            <person name="Lee O.R."/>
            <person name="Lee T.-H."/>
            <person name="Bashyal P."/>
            <person name="Kim T.-S."/>
            <person name="Lee W.-H."/>
            <person name="Kawkins C."/>
            <person name="Kim C.-K."/>
            <person name="Kim J.S."/>
            <person name="Ahn B.O."/>
            <person name="Rhee S.Y."/>
            <person name="Sohng J.K."/>
        </authorList>
    </citation>
    <scope>NUCLEOTIDE SEQUENCE</scope>
    <source>
        <tissue evidence="1">Leaf</tissue>
    </source>
</reference>
<keyword evidence="1" id="KW-0695">RNA-directed DNA polymerase</keyword>
<name>A0A834SF86_9FABA</name>
<keyword evidence="2" id="KW-1185">Reference proteome</keyword>
<dbReference type="Proteomes" id="UP000634136">
    <property type="component" value="Unassembled WGS sequence"/>
</dbReference>
<evidence type="ECO:0000313" key="2">
    <source>
        <dbReference type="Proteomes" id="UP000634136"/>
    </source>
</evidence>
<proteinExistence type="predicted"/>
<dbReference type="GO" id="GO:0003964">
    <property type="term" value="F:RNA-directed DNA polymerase activity"/>
    <property type="evidence" value="ECO:0007669"/>
    <property type="project" value="UniProtKB-KW"/>
</dbReference>
<dbReference type="EMBL" id="JAAIUW010000013">
    <property type="protein sequence ID" value="KAF7802359.1"/>
    <property type="molecule type" value="Genomic_DNA"/>
</dbReference>